<dbReference type="GO" id="GO:0005524">
    <property type="term" value="F:ATP binding"/>
    <property type="evidence" value="ECO:0007669"/>
    <property type="project" value="InterPro"/>
</dbReference>
<protein>
    <recommendedName>
        <fullName evidence="6">ABC transmembrane type-1 domain-containing protein</fullName>
    </recommendedName>
</protein>
<evidence type="ECO:0000256" key="3">
    <source>
        <dbReference type="ARBA" id="ARBA00022989"/>
    </source>
</evidence>
<evidence type="ECO:0000256" key="1">
    <source>
        <dbReference type="ARBA" id="ARBA00004651"/>
    </source>
</evidence>
<keyword evidence="8" id="KW-1185">Reference proteome</keyword>
<dbReference type="OrthoDB" id="1672195at2"/>
<evidence type="ECO:0000313" key="7">
    <source>
        <dbReference type="EMBL" id="MQW39813.1"/>
    </source>
</evidence>
<feature type="transmembrane region" description="Helical" evidence="5">
    <location>
        <begin position="249"/>
        <end position="275"/>
    </location>
</feature>
<reference evidence="7 8" key="1">
    <citation type="submission" date="2019-10" db="EMBL/GenBank/DDBJ databases">
        <authorList>
            <person name="Dong K."/>
        </authorList>
    </citation>
    <scope>NUCLEOTIDE SEQUENCE [LARGE SCALE GENOMIC DNA]</scope>
    <source>
        <strain evidence="7 8">DSM 28960</strain>
    </source>
</reference>
<accession>A0A7X1Z8Q6</accession>
<dbReference type="Pfam" id="PF00664">
    <property type="entry name" value="ABC_membrane"/>
    <property type="match status" value="1"/>
</dbReference>
<feature type="transmembrane region" description="Helical" evidence="5">
    <location>
        <begin position="304"/>
        <end position="320"/>
    </location>
</feature>
<proteinExistence type="predicted"/>
<dbReference type="EMBL" id="WITJ01000009">
    <property type="protein sequence ID" value="MQW39813.1"/>
    <property type="molecule type" value="Genomic_DNA"/>
</dbReference>
<dbReference type="GO" id="GO:0140359">
    <property type="term" value="F:ABC-type transporter activity"/>
    <property type="evidence" value="ECO:0007669"/>
    <property type="project" value="InterPro"/>
</dbReference>
<feature type="transmembrane region" description="Helical" evidence="5">
    <location>
        <begin position="53"/>
        <end position="74"/>
    </location>
</feature>
<keyword evidence="3 5" id="KW-1133">Transmembrane helix</keyword>
<organism evidence="7 8">
    <name type="scientific">Lactococcus hircilactis</name>
    <dbReference type="NCBI Taxonomy" id="1494462"/>
    <lineage>
        <taxon>Bacteria</taxon>
        <taxon>Bacillati</taxon>
        <taxon>Bacillota</taxon>
        <taxon>Bacilli</taxon>
        <taxon>Lactobacillales</taxon>
        <taxon>Streptococcaceae</taxon>
        <taxon>Lactococcus</taxon>
    </lineage>
</organism>
<sequence length="323" mass="36576">MFKEIKTIIHYAPKVKMALFVLSIIANSVLNLATALIVQSATNIQGKTNNHNIFLFGIVSMLLYAYVSFAYFFANYMEDTIIYSVITNMKQKLLKVLVLKKTKYSNSEKISIFTNDMQLFSDRYLMQLLDIPSYLLIFFIPLIYMVSQNRLMGLLFVIGSILLPIPQSLLNHKLNDLGKKLSEKRAQLLSAASDEINGRTTLINNESVDSALVLENKKIIESEKVLFYSNIFLFIALSLSMLLKGVIQVIPFAIGLFLIANGDGLSFSILLALYLTSQQMGQPIQQVLMSLTQVQEMKNIRKKYLIYYVLKLVLLIIQVGKGI</sequence>
<dbReference type="InterPro" id="IPR011527">
    <property type="entry name" value="ABC1_TM_dom"/>
</dbReference>
<evidence type="ECO:0000256" key="2">
    <source>
        <dbReference type="ARBA" id="ARBA00022692"/>
    </source>
</evidence>
<dbReference type="AlphaFoldDB" id="A0A7X1Z8Q6"/>
<gene>
    <name evidence="7" type="ORF">GHI93_07735</name>
</gene>
<name>A0A7X1Z8Q6_9LACT</name>
<keyword evidence="2 5" id="KW-0812">Transmembrane</keyword>
<dbReference type="PROSITE" id="PS50929">
    <property type="entry name" value="ABC_TM1F"/>
    <property type="match status" value="1"/>
</dbReference>
<comment type="subcellular location">
    <subcellularLocation>
        <location evidence="1">Cell membrane</location>
        <topology evidence="1">Multi-pass membrane protein</topology>
    </subcellularLocation>
</comment>
<dbReference type="Gene3D" id="1.20.1560.10">
    <property type="entry name" value="ABC transporter type 1, transmembrane domain"/>
    <property type="match status" value="1"/>
</dbReference>
<feature type="transmembrane region" description="Helical" evidence="5">
    <location>
        <begin position="151"/>
        <end position="170"/>
    </location>
</feature>
<dbReference type="Proteomes" id="UP000439550">
    <property type="component" value="Unassembled WGS sequence"/>
</dbReference>
<dbReference type="RefSeq" id="WP_153496477.1">
    <property type="nucleotide sequence ID" value="NZ_CBCRWP010000007.1"/>
</dbReference>
<evidence type="ECO:0000313" key="8">
    <source>
        <dbReference type="Proteomes" id="UP000439550"/>
    </source>
</evidence>
<dbReference type="SUPFAM" id="SSF90123">
    <property type="entry name" value="ABC transporter transmembrane region"/>
    <property type="match status" value="1"/>
</dbReference>
<evidence type="ECO:0000256" key="4">
    <source>
        <dbReference type="ARBA" id="ARBA00023136"/>
    </source>
</evidence>
<feature type="transmembrane region" description="Helical" evidence="5">
    <location>
        <begin position="20"/>
        <end position="41"/>
    </location>
</feature>
<evidence type="ECO:0000256" key="5">
    <source>
        <dbReference type="SAM" id="Phobius"/>
    </source>
</evidence>
<feature type="domain" description="ABC transmembrane type-1" evidence="6">
    <location>
        <begin position="18"/>
        <end position="296"/>
    </location>
</feature>
<keyword evidence="4 5" id="KW-0472">Membrane</keyword>
<dbReference type="GO" id="GO:0005886">
    <property type="term" value="C:plasma membrane"/>
    <property type="evidence" value="ECO:0007669"/>
    <property type="project" value="UniProtKB-SubCell"/>
</dbReference>
<feature type="transmembrane region" description="Helical" evidence="5">
    <location>
        <begin position="225"/>
        <end position="243"/>
    </location>
</feature>
<dbReference type="InterPro" id="IPR036640">
    <property type="entry name" value="ABC1_TM_sf"/>
</dbReference>
<evidence type="ECO:0000259" key="6">
    <source>
        <dbReference type="PROSITE" id="PS50929"/>
    </source>
</evidence>
<feature type="transmembrane region" description="Helical" evidence="5">
    <location>
        <begin position="124"/>
        <end position="145"/>
    </location>
</feature>
<comment type="caution">
    <text evidence="7">The sequence shown here is derived from an EMBL/GenBank/DDBJ whole genome shotgun (WGS) entry which is preliminary data.</text>
</comment>